<dbReference type="GO" id="GO:0016787">
    <property type="term" value="F:hydrolase activity"/>
    <property type="evidence" value="ECO:0007669"/>
    <property type="project" value="UniProtKB-KW"/>
</dbReference>
<dbReference type="Pfam" id="PF12551">
    <property type="entry name" value="PHBC_N"/>
    <property type="match status" value="1"/>
</dbReference>
<feature type="region of interest" description="Disordered" evidence="3">
    <location>
        <begin position="556"/>
        <end position="580"/>
    </location>
</feature>
<protein>
    <submittedName>
        <fullName evidence="6">Alpha/beta fold hydrolase</fullName>
    </submittedName>
</protein>
<keyword evidence="6" id="KW-0378">Hydrolase</keyword>
<keyword evidence="1" id="KW-0808">Transferase</keyword>
<dbReference type="InterPro" id="IPR010941">
    <property type="entry name" value="PhaC_N"/>
</dbReference>
<dbReference type="InterPro" id="IPR051321">
    <property type="entry name" value="PHA/PHB_synthase"/>
</dbReference>
<comment type="caution">
    <text evidence="6">The sequence shown here is derived from an EMBL/GenBank/DDBJ whole genome shotgun (WGS) entry which is preliminary data.</text>
</comment>
<proteinExistence type="predicted"/>
<keyword evidence="7" id="KW-1185">Reference proteome</keyword>
<dbReference type="Gene3D" id="3.40.50.1820">
    <property type="entry name" value="alpha/beta hydrolase"/>
    <property type="match status" value="1"/>
</dbReference>
<reference evidence="6" key="1">
    <citation type="submission" date="2023-03" db="EMBL/GenBank/DDBJ databases">
        <title>Multiphase analysis and comparison of six strains from genera Psychromarinibacter, Lutimaribacter, and Maritimibacter, including a novel species: Psychromarinibacter sediminicola sp. nov.</title>
        <authorList>
            <person name="Wang Y.-H."/>
            <person name="Ye M.-Q."/>
            <person name="Du Z.-J."/>
        </authorList>
    </citation>
    <scope>NUCLEOTIDE SEQUENCE</scope>
    <source>
        <strain evidence="6">C21-152</strain>
    </source>
</reference>
<dbReference type="SUPFAM" id="SSF53474">
    <property type="entry name" value="alpha/beta-Hydrolases"/>
    <property type="match status" value="1"/>
</dbReference>
<dbReference type="PANTHER" id="PTHR36837">
    <property type="entry name" value="POLY(3-HYDROXYALKANOATE) POLYMERASE SUBUNIT PHAC"/>
    <property type="match status" value="1"/>
</dbReference>
<evidence type="ECO:0000256" key="3">
    <source>
        <dbReference type="SAM" id="MobiDB-lite"/>
    </source>
</evidence>
<feature type="domain" description="Poly-beta-hydroxybutyrate polymerase N-terminal" evidence="5">
    <location>
        <begin position="19"/>
        <end position="57"/>
    </location>
</feature>
<dbReference type="Proteomes" id="UP001220964">
    <property type="component" value="Unassembled WGS sequence"/>
</dbReference>
<dbReference type="InterPro" id="IPR022211">
    <property type="entry name" value="PHBC_N"/>
</dbReference>
<evidence type="ECO:0000313" key="6">
    <source>
        <dbReference type="EMBL" id="MDF0600312.1"/>
    </source>
</evidence>
<evidence type="ECO:0000313" key="7">
    <source>
        <dbReference type="Proteomes" id="UP001220964"/>
    </source>
</evidence>
<keyword evidence="2" id="KW-0012">Acyltransferase</keyword>
<feature type="domain" description="Poly-beta-hydroxybutyrate polymerase N-terminal" evidence="4">
    <location>
        <begin position="90"/>
        <end position="257"/>
    </location>
</feature>
<organism evidence="6 7">
    <name type="scientific">Psychromarinibacter sediminicola</name>
    <dbReference type="NCBI Taxonomy" id="3033385"/>
    <lineage>
        <taxon>Bacteria</taxon>
        <taxon>Pseudomonadati</taxon>
        <taxon>Pseudomonadota</taxon>
        <taxon>Alphaproteobacteria</taxon>
        <taxon>Rhodobacterales</taxon>
        <taxon>Paracoccaceae</taxon>
        <taxon>Psychromarinibacter</taxon>
    </lineage>
</organism>
<evidence type="ECO:0000259" key="4">
    <source>
        <dbReference type="Pfam" id="PF07167"/>
    </source>
</evidence>
<dbReference type="GO" id="GO:0042619">
    <property type="term" value="P:poly-hydroxybutyrate biosynthetic process"/>
    <property type="evidence" value="ECO:0007669"/>
    <property type="project" value="InterPro"/>
</dbReference>
<dbReference type="GO" id="GO:0016746">
    <property type="term" value="F:acyltransferase activity"/>
    <property type="evidence" value="ECO:0007669"/>
    <property type="project" value="UniProtKB-KW"/>
</dbReference>
<dbReference type="PANTHER" id="PTHR36837:SF5">
    <property type="entry name" value="POLY-3-HYDROXYBUTYRATE SYNTHASE"/>
    <property type="match status" value="1"/>
</dbReference>
<evidence type="ECO:0000256" key="2">
    <source>
        <dbReference type="ARBA" id="ARBA00023315"/>
    </source>
</evidence>
<sequence length="580" mass="64536">MSQTSQEPAPGAAEPVPGRALDRALSAMQAQTTMGMSPRSAAAAWADWLSAAARAPGLQREWAERAWRNQWRALQGLADPALGFQPEPGDRRFDHEAWDQWPFRAWKQSFLAAQDWWGFATQGQRGMRKRSAERVNFMVRQMLDMASPSNNPALNPKVLQATAESGGLNLMRGAGHLAEDAVAELAGVPKQSETFEVGRTVATTPGQVVYRNDIFELIQYAPQTETVQPEPVLIVPAWIMKYYILDLSPKNSLISYLVEQGFTVFCISWCNPTEAQRNLSLDDYRARGVMAALDAIGRICPDTRVHACGYCLGGTILSIAAAVMARSNDTRLASITLLAAQTDFSEAGELMLFVDEAQVAYLEDLMWAQGYLDQKQMAGAFRVLRANDLIWSRLIRRYMLGEEEREFDIGAWSDDTTRMPYRMHSEYLRGLFLENRLTSGRFAVDGRVVALSDIAAPMFVLGTEEDHIAPWRSVYKVSLFTDADLTFVLTSGGHNGGILSEPGHPHRSHRIGHRAPDDHYADPDTWFQQHQPQEGSWWPVWADWLTARQAGAPVVPPPMGAPEAGLPPLDPAPGRYVLQR</sequence>
<dbReference type="Pfam" id="PF07167">
    <property type="entry name" value="PhaC_N"/>
    <property type="match status" value="1"/>
</dbReference>
<evidence type="ECO:0000259" key="5">
    <source>
        <dbReference type="Pfam" id="PF12551"/>
    </source>
</evidence>
<gene>
    <name evidence="6" type="ORF">P1J78_06185</name>
</gene>
<dbReference type="EMBL" id="JARGYC010000011">
    <property type="protein sequence ID" value="MDF0600312.1"/>
    <property type="molecule type" value="Genomic_DNA"/>
</dbReference>
<dbReference type="RefSeq" id="WP_275566455.1">
    <property type="nucleotide sequence ID" value="NZ_JARGYC010000011.1"/>
</dbReference>
<dbReference type="InterPro" id="IPR029058">
    <property type="entry name" value="AB_hydrolase_fold"/>
</dbReference>
<name>A0AAE3NQM4_9RHOB</name>
<evidence type="ECO:0000256" key="1">
    <source>
        <dbReference type="ARBA" id="ARBA00022679"/>
    </source>
</evidence>
<accession>A0AAE3NQM4</accession>
<dbReference type="AlphaFoldDB" id="A0AAE3NQM4"/>